<accession>A0A369LMC5</accession>
<evidence type="ECO:0000256" key="4">
    <source>
        <dbReference type="ARBA" id="ARBA00023125"/>
    </source>
</evidence>
<evidence type="ECO:0000259" key="6">
    <source>
        <dbReference type="Pfam" id="PF04542"/>
    </source>
</evidence>
<evidence type="ECO:0000256" key="3">
    <source>
        <dbReference type="ARBA" id="ARBA00023082"/>
    </source>
</evidence>
<dbReference type="GO" id="GO:0003677">
    <property type="term" value="F:DNA binding"/>
    <property type="evidence" value="ECO:0007669"/>
    <property type="project" value="UniProtKB-KW"/>
</dbReference>
<evidence type="ECO:0000313" key="8">
    <source>
        <dbReference type="EMBL" id="RDB59839.1"/>
    </source>
</evidence>
<dbReference type="Pfam" id="PF08281">
    <property type="entry name" value="Sigma70_r4_2"/>
    <property type="match status" value="1"/>
</dbReference>
<dbReference type="PANTHER" id="PTHR43133:SF8">
    <property type="entry name" value="RNA POLYMERASE SIGMA FACTOR HI_1459-RELATED"/>
    <property type="match status" value="1"/>
</dbReference>
<protein>
    <submittedName>
        <fullName evidence="8">RNA polymerase subunit sigma-24</fullName>
    </submittedName>
</protein>
<dbReference type="Pfam" id="PF04542">
    <property type="entry name" value="Sigma70_r2"/>
    <property type="match status" value="1"/>
</dbReference>
<dbReference type="NCBIfam" id="TIGR02937">
    <property type="entry name" value="sigma70-ECF"/>
    <property type="match status" value="1"/>
</dbReference>
<dbReference type="PANTHER" id="PTHR43133">
    <property type="entry name" value="RNA POLYMERASE ECF-TYPE SIGMA FACTO"/>
    <property type="match status" value="1"/>
</dbReference>
<dbReference type="Gene3D" id="1.10.10.10">
    <property type="entry name" value="Winged helix-like DNA-binding domain superfamily/Winged helix DNA-binding domain"/>
    <property type="match status" value="1"/>
</dbReference>
<dbReference type="InterPro" id="IPR013324">
    <property type="entry name" value="RNA_pol_sigma_r3/r4-like"/>
</dbReference>
<evidence type="ECO:0000256" key="1">
    <source>
        <dbReference type="ARBA" id="ARBA00010641"/>
    </source>
</evidence>
<dbReference type="Proteomes" id="UP000253975">
    <property type="component" value="Unassembled WGS sequence"/>
</dbReference>
<dbReference type="RefSeq" id="WP_114615231.1">
    <property type="nucleotide sequence ID" value="NZ_PPTO01000004.1"/>
</dbReference>
<reference evidence="8 9" key="1">
    <citation type="journal article" date="2018" name="Elife">
        <title>Discovery and characterization of a prevalent human gut bacterial enzyme sufficient for the inactivation of a family of plant toxins.</title>
        <authorList>
            <person name="Koppel N."/>
            <person name="Bisanz J.E."/>
            <person name="Pandelia M.E."/>
            <person name="Turnbaugh P.J."/>
            <person name="Balskus E.P."/>
        </authorList>
    </citation>
    <scope>NUCLEOTIDE SEQUENCE [LARGE SCALE GENOMIC DNA]</scope>
    <source>
        <strain evidence="8 9">OB21 GAM31</strain>
    </source>
</reference>
<keyword evidence="3" id="KW-0731">Sigma factor</keyword>
<dbReference type="InterPro" id="IPR013249">
    <property type="entry name" value="RNA_pol_sigma70_r4_t2"/>
</dbReference>
<dbReference type="Gene3D" id="1.10.1740.10">
    <property type="match status" value="1"/>
</dbReference>
<comment type="similarity">
    <text evidence="1">Belongs to the sigma-70 factor family. ECF subfamily.</text>
</comment>
<name>A0A369LMC5_9ACTN</name>
<evidence type="ECO:0000256" key="5">
    <source>
        <dbReference type="ARBA" id="ARBA00023163"/>
    </source>
</evidence>
<keyword evidence="2" id="KW-0805">Transcription regulation</keyword>
<dbReference type="InterPro" id="IPR039425">
    <property type="entry name" value="RNA_pol_sigma-70-like"/>
</dbReference>
<feature type="domain" description="RNA polymerase sigma-70 region 2" evidence="6">
    <location>
        <begin position="11"/>
        <end position="79"/>
    </location>
</feature>
<dbReference type="InterPro" id="IPR007627">
    <property type="entry name" value="RNA_pol_sigma70_r2"/>
</dbReference>
<dbReference type="AlphaFoldDB" id="A0A369LMC5"/>
<dbReference type="GO" id="GO:0016987">
    <property type="term" value="F:sigma factor activity"/>
    <property type="evidence" value="ECO:0007669"/>
    <property type="project" value="UniProtKB-KW"/>
</dbReference>
<dbReference type="InterPro" id="IPR013325">
    <property type="entry name" value="RNA_pol_sigma_r2"/>
</dbReference>
<organism evidence="8 9">
    <name type="scientific">Slackia isoflavoniconvertens</name>
    <dbReference type="NCBI Taxonomy" id="572010"/>
    <lineage>
        <taxon>Bacteria</taxon>
        <taxon>Bacillati</taxon>
        <taxon>Actinomycetota</taxon>
        <taxon>Coriobacteriia</taxon>
        <taxon>Eggerthellales</taxon>
        <taxon>Eggerthellaceae</taxon>
        <taxon>Slackia</taxon>
    </lineage>
</organism>
<dbReference type="GO" id="GO:0006352">
    <property type="term" value="P:DNA-templated transcription initiation"/>
    <property type="evidence" value="ECO:0007669"/>
    <property type="project" value="InterPro"/>
</dbReference>
<dbReference type="InterPro" id="IPR036388">
    <property type="entry name" value="WH-like_DNA-bd_sf"/>
</dbReference>
<keyword evidence="5" id="KW-0804">Transcription</keyword>
<comment type="caution">
    <text evidence="8">The sequence shown here is derived from an EMBL/GenBank/DDBJ whole genome shotgun (WGS) entry which is preliminary data.</text>
</comment>
<dbReference type="InterPro" id="IPR014284">
    <property type="entry name" value="RNA_pol_sigma-70_dom"/>
</dbReference>
<evidence type="ECO:0000256" key="2">
    <source>
        <dbReference type="ARBA" id="ARBA00023015"/>
    </source>
</evidence>
<sequence length="163" mass="17949">MRSPSDIERVVGTHADAVWRVCALYFPSEADRQDAFQETFVAYACAESTVFADGEHEKAWLLRVAANKCKDMLRAASRRDLSLDQADNAMALTCGNSEEQPGSETFMVMEAMRGLDDPPRTPLYLSLVEGYTAREIAALVDAPANTVSSWITRGRALLKEALS</sequence>
<proteinExistence type="inferred from homology"/>
<gene>
    <name evidence="8" type="ORF">C1881_03945</name>
</gene>
<keyword evidence="4" id="KW-0238">DNA-binding</keyword>
<dbReference type="EMBL" id="PPTO01000004">
    <property type="protein sequence ID" value="RDB59839.1"/>
    <property type="molecule type" value="Genomic_DNA"/>
</dbReference>
<evidence type="ECO:0000313" key="9">
    <source>
        <dbReference type="Proteomes" id="UP000253975"/>
    </source>
</evidence>
<dbReference type="SUPFAM" id="SSF88659">
    <property type="entry name" value="Sigma3 and sigma4 domains of RNA polymerase sigma factors"/>
    <property type="match status" value="1"/>
</dbReference>
<feature type="domain" description="RNA polymerase sigma factor 70 region 4 type 2" evidence="7">
    <location>
        <begin position="107"/>
        <end position="158"/>
    </location>
</feature>
<dbReference type="CDD" id="cd06171">
    <property type="entry name" value="Sigma70_r4"/>
    <property type="match status" value="1"/>
</dbReference>
<evidence type="ECO:0000259" key="7">
    <source>
        <dbReference type="Pfam" id="PF08281"/>
    </source>
</evidence>
<dbReference type="SUPFAM" id="SSF88946">
    <property type="entry name" value="Sigma2 domain of RNA polymerase sigma factors"/>
    <property type="match status" value="1"/>
</dbReference>